<dbReference type="EMBL" id="LNXX01000043">
    <property type="protein sequence ID" value="KTC83338.1"/>
    <property type="molecule type" value="Genomic_DNA"/>
</dbReference>
<evidence type="ECO:0000313" key="1">
    <source>
        <dbReference type="EMBL" id="KTC83338.1"/>
    </source>
</evidence>
<dbReference type="RefSeq" id="WP_058465825.1">
    <property type="nucleotide sequence ID" value="NZ_CAAAHQ010000060.1"/>
</dbReference>
<organism evidence="2 4">
    <name type="scientific">Legionella cincinnatiensis</name>
    <dbReference type="NCBI Taxonomy" id="28085"/>
    <lineage>
        <taxon>Bacteria</taxon>
        <taxon>Pseudomonadati</taxon>
        <taxon>Pseudomonadota</taxon>
        <taxon>Gammaproteobacteria</taxon>
        <taxon>Legionellales</taxon>
        <taxon>Legionellaceae</taxon>
        <taxon>Legionella</taxon>
    </lineage>
</organism>
<evidence type="ECO:0000313" key="2">
    <source>
        <dbReference type="EMBL" id="STX34919.1"/>
    </source>
</evidence>
<evidence type="ECO:0000313" key="3">
    <source>
        <dbReference type="Proteomes" id="UP000054854"/>
    </source>
</evidence>
<accession>A0A378IIC6</accession>
<dbReference type="Proteomes" id="UP000054854">
    <property type="component" value="Unassembled WGS sequence"/>
</dbReference>
<protein>
    <submittedName>
        <fullName evidence="2">Uncharacterized protein</fullName>
    </submittedName>
</protein>
<dbReference type="STRING" id="28085.Lcin_2710"/>
<sequence length="82" mass="8748">MGVLNLLASMELISSSPVPPKATPEGTLEMQVEQASSPGSLSSLDNNQEEYSFVAGDTQSTIVCKCGYRQPFCSCGFYKFSG</sequence>
<reference evidence="1 3" key="1">
    <citation type="submission" date="2015-11" db="EMBL/GenBank/DDBJ databases">
        <title>Genomic analysis of 38 Legionella species identifies large and diverse effector repertoires.</title>
        <authorList>
            <person name="Burstein D."/>
            <person name="Amaro F."/>
            <person name="Zusman T."/>
            <person name="Lifshitz Z."/>
            <person name="Cohen O."/>
            <person name="Gilbert J.A."/>
            <person name="Pupko T."/>
            <person name="Shuman H.A."/>
            <person name="Segal G."/>
        </authorList>
    </citation>
    <scope>NUCLEOTIDE SEQUENCE [LARGE SCALE GENOMIC DNA]</scope>
    <source>
        <strain evidence="1 3">CDC#72-OH-14</strain>
    </source>
</reference>
<dbReference type="EMBL" id="UGNX01000001">
    <property type="protein sequence ID" value="STX34919.1"/>
    <property type="molecule type" value="Genomic_DNA"/>
</dbReference>
<evidence type="ECO:0000313" key="4">
    <source>
        <dbReference type="Proteomes" id="UP000255316"/>
    </source>
</evidence>
<name>A0A378IIC6_9GAMM</name>
<dbReference type="Proteomes" id="UP000255316">
    <property type="component" value="Unassembled WGS sequence"/>
</dbReference>
<reference evidence="2 4" key="2">
    <citation type="submission" date="2018-06" db="EMBL/GenBank/DDBJ databases">
        <authorList>
            <consortium name="Pathogen Informatics"/>
            <person name="Doyle S."/>
        </authorList>
    </citation>
    <scope>NUCLEOTIDE SEQUENCE [LARGE SCALE GENOMIC DNA]</scope>
    <source>
        <strain evidence="2 4">NCTC12438</strain>
    </source>
</reference>
<keyword evidence="3" id="KW-1185">Reference proteome</keyword>
<proteinExistence type="predicted"/>
<dbReference type="AlphaFoldDB" id="A0A378IIC6"/>
<dbReference type="OrthoDB" id="5648550at2"/>
<gene>
    <name evidence="1" type="ORF">Lcin_2710</name>
    <name evidence="2" type="ORF">NCTC12438_01529</name>
</gene>